<keyword evidence="2" id="KW-0238">DNA-binding</keyword>
<dbReference type="Proteomes" id="UP001597097">
    <property type="component" value="Unassembled WGS sequence"/>
</dbReference>
<evidence type="ECO:0000313" key="5">
    <source>
        <dbReference type="EMBL" id="MFD1538448.1"/>
    </source>
</evidence>
<dbReference type="EMBL" id="JBHUCM010000013">
    <property type="protein sequence ID" value="MFD1538448.1"/>
    <property type="molecule type" value="Genomic_DNA"/>
</dbReference>
<name>A0ABW4G6R4_9ACTN</name>
<sequence length="291" mass="31752">MPTVLHWVDFAYGLPYHAALVPVSGGGRDRPEPHSHADFHEFVFVTAGAGVQRVGETEQPLRAGDVVLVRPHDRHEFAGTAADGMRFINIAFPSERWRAFADLAGLAGTADWDRRELPLTAGTDPEGSIAAEFVRVLAAYSGVPRVLDLVGLWMAVVPLLERADGTAVDQRPGWLVAACVAMSREENLREGLPRLLAMAAVSPGHLARSMRTHYGCTPIAFVARRRLEHAALLLTTTTEGIGPIAQRCGFSGQSYFGRLFHDKYGMAPRDYREATRRAVVPAATLDTPHIK</sequence>
<evidence type="ECO:0000313" key="6">
    <source>
        <dbReference type="Proteomes" id="UP001597097"/>
    </source>
</evidence>
<dbReference type="SMART" id="SM00342">
    <property type="entry name" value="HTH_ARAC"/>
    <property type="match status" value="1"/>
</dbReference>
<comment type="caution">
    <text evidence="5">The sequence shown here is derived from an EMBL/GenBank/DDBJ whole genome shotgun (WGS) entry which is preliminary data.</text>
</comment>
<dbReference type="PROSITE" id="PS01124">
    <property type="entry name" value="HTH_ARAC_FAMILY_2"/>
    <property type="match status" value="1"/>
</dbReference>
<keyword evidence="6" id="KW-1185">Reference proteome</keyword>
<dbReference type="RefSeq" id="WP_219527239.1">
    <property type="nucleotide sequence ID" value="NZ_JAHKRM010000002.1"/>
</dbReference>
<proteinExistence type="predicted"/>
<evidence type="ECO:0000259" key="4">
    <source>
        <dbReference type="PROSITE" id="PS01124"/>
    </source>
</evidence>
<organism evidence="5 6">
    <name type="scientific">Nonomuraea guangzhouensis</name>
    <dbReference type="NCBI Taxonomy" id="1291555"/>
    <lineage>
        <taxon>Bacteria</taxon>
        <taxon>Bacillati</taxon>
        <taxon>Actinomycetota</taxon>
        <taxon>Actinomycetes</taxon>
        <taxon>Streptosporangiales</taxon>
        <taxon>Streptosporangiaceae</taxon>
        <taxon>Nonomuraea</taxon>
    </lineage>
</organism>
<protein>
    <submittedName>
        <fullName evidence="5">AraC family transcriptional regulator</fullName>
    </submittedName>
</protein>
<feature type="domain" description="HTH araC/xylS-type" evidence="4">
    <location>
        <begin position="192"/>
        <end position="274"/>
    </location>
</feature>
<evidence type="ECO:0000256" key="1">
    <source>
        <dbReference type="ARBA" id="ARBA00023015"/>
    </source>
</evidence>
<dbReference type="Pfam" id="PF02311">
    <property type="entry name" value="AraC_binding"/>
    <property type="match status" value="1"/>
</dbReference>
<dbReference type="InterPro" id="IPR050204">
    <property type="entry name" value="AraC_XylS_family_regulators"/>
</dbReference>
<reference evidence="6" key="1">
    <citation type="journal article" date="2019" name="Int. J. Syst. Evol. Microbiol.">
        <title>The Global Catalogue of Microorganisms (GCM) 10K type strain sequencing project: providing services to taxonomists for standard genome sequencing and annotation.</title>
        <authorList>
            <consortium name="The Broad Institute Genomics Platform"/>
            <consortium name="The Broad Institute Genome Sequencing Center for Infectious Disease"/>
            <person name="Wu L."/>
            <person name="Ma J."/>
        </authorList>
    </citation>
    <scope>NUCLEOTIDE SEQUENCE [LARGE SCALE GENOMIC DNA]</scope>
    <source>
        <strain evidence="6">CGMCC 1.15399</strain>
    </source>
</reference>
<evidence type="ECO:0000256" key="3">
    <source>
        <dbReference type="ARBA" id="ARBA00023163"/>
    </source>
</evidence>
<dbReference type="InterPro" id="IPR003313">
    <property type="entry name" value="AraC-bd"/>
</dbReference>
<dbReference type="InterPro" id="IPR018060">
    <property type="entry name" value="HTH_AraC"/>
</dbReference>
<keyword evidence="3" id="KW-0804">Transcription</keyword>
<dbReference type="PANTHER" id="PTHR46796:SF13">
    <property type="entry name" value="HTH-TYPE TRANSCRIPTIONAL ACTIVATOR RHAS"/>
    <property type="match status" value="1"/>
</dbReference>
<keyword evidence="1" id="KW-0805">Transcription regulation</keyword>
<dbReference type="Pfam" id="PF12833">
    <property type="entry name" value="HTH_18"/>
    <property type="match status" value="1"/>
</dbReference>
<evidence type="ECO:0000256" key="2">
    <source>
        <dbReference type="ARBA" id="ARBA00023125"/>
    </source>
</evidence>
<accession>A0ABW4G6R4</accession>
<gene>
    <name evidence="5" type="ORF">ACFSJ0_15445</name>
</gene>
<dbReference type="PANTHER" id="PTHR46796">
    <property type="entry name" value="HTH-TYPE TRANSCRIPTIONAL ACTIVATOR RHAS-RELATED"/>
    <property type="match status" value="1"/>
</dbReference>